<dbReference type="AlphaFoldDB" id="A0A1M6DN72"/>
<dbReference type="SUPFAM" id="SSF51735">
    <property type="entry name" value="NAD(P)-binding Rossmann-fold domains"/>
    <property type="match status" value="1"/>
</dbReference>
<evidence type="ECO:0000256" key="3">
    <source>
        <dbReference type="ARBA" id="ARBA00012954"/>
    </source>
</evidence>
<feature type="domain" description="UDP-glucose/GDP-mannose dehydrogenase C-terminal" evidence="11">
    <location>
        <begin position="311"/>
        <end position="412"/>
    </location>
</feature>
<sequence>MKIAIAGTGYVGLVTGVVLAHLGHEIICMDIDADKIEKLKKGICPIFEPGLPELMAENASRLTFTTDYSAAYSDADAIFIAVGTPEKMDGSANLSYVFAVAGQIAESAKRDCIVVVKSTVPIGTNDKVEQYIKKHLKHDVNIEVVSNPEFLSQGTAVRDMLHGSRIVVGAESEEARKAMAEIYKGMNQPIVFTNRRSAEMIKYASNDFLALKISFINEIANLCEVLGADVEDVARGMGMDPRIGDKFLKAGIGYGGSCFPKDTKALHWLGNYHDHELKTIKAAIEVNENQKLRLIKKARKYYDTFEGLAIAVLGLTFKPGTDDLREAPSLTIVPILLDDGAIVKAYDPCGMERFKQKVNGSIMYCGTPEEALKDADICFILTEWPQITSLKPEVFLSMKRPIILDGRNCYKLEDMEGHDLVYESIGRRVIQKLKP</sequence>
<feature type="binding site" evidence="9">
    <location>
        <position position="255"/>
    </location>
    <ligand>
        <name>substrate</name>
    </ligand>
</feature>
<dbReference type="Proteomes" id="UP000324781">
    <property type="component" value="Unassembled WGS sequence"/>
</dbReference>
<accession>A0A1M6DN72</accession>
<name>A0A1M6DN72_9FIRM</name>
<evidence type="ECO:0000256" key="1">
    <source>
        <dbReference type="ARBA" id="ARBA00004701"/>
    </source>
</evidence>
<comment type="pathway">
    <text evidence="1">Nucleotide-sugar biosynthesis; UDP-alpha-D-glucuronate biosynthesis; UDP-alpha-D-glucuronate from UDP-alpha-D-glucose: step 1/1.</text>
</comment>
<dbReference type="InterPro" id="IPR014027">
    <property type="entry name" value="UDP-Glc/GDP-Man_DH_C"/>
</dbReference>
<dbReference type="EC" id="1.1.1.22" evidence="3 7"/>
<dbReference type="NCBIfam" id="TIGR03026">
    <property type="entry name" value="NDP-sugDHase"/>
    <property type="match status" value="1"/>
</dbReference>
<dbReference type="UniPathway" id="UPA00038">
    <property type="reaction ID" value="UER00491"/>
</dbReference>
<dbReference type="Gene3D" id="1.20.5.100">
    <property type="entry name" value="Cytochrome c1, transmembrane anchor, C-terminal"/>
    <property type="match status" value="1"/>
</dbReference>
<feature type="binding site" evidence="10">
    <location>
        <position position="84"/>
    </location>
    <ligand>
        <name>NAD(+)</name>
        <dbReference type="ChEBI" id="CHEBI:57540"/>
    </ligand>
</feature>
<dbReference type="OrthoDB" id="9803238at2"/>
<dbReference type="GO" id="GO:0051287">
    <property type="term" value="F:NAD binding"/>
    <property type="evidence" value="ECO:0007669"/>
    <property type="project" value="InterPro"/>
</dbReference>
<dbReference type="RefSeq" id="WP_149678074.1">
    <property type="nucleotide sequence ID" value="NZ_FQZP01000008.1"/>
</dbReference>
<dbReference type="EMBL" id="FQZP01000008">
    <property type="protein sequence ID" value="SHI74583.1"/>
    <property type="molecule type" value="Genomic_DNA"/>
</dbReference>
<dbReference type="SUPFAM" id="SSF52413">
    <property type="entry name" value="UDP-glucose/GDP-mannose dehydrogenase C-terminal domain"/>
    <property type="match status" value="1"/>
</dbReference>
<evidence type="ECO:0000259" key="11">
    <source>
        <dbReference type="SMART" id="SM00984"/>
    </source>
</evidence>
<dbReference type="InterPro" id="IPR017476">
    <property type="entry name" value="UDP-Glc/GDP-Man"/>
</dbReference>
<evidence type="ECO:0000256" key="2">
    <source>
        <dbReference type="ARBA" id="ARBA00006601"/>
    </source>
</evidence>
<evidence type="ECO:0000256" key="9">
    <source>
        <dbReference type="PIRSR" id="PIRSR500134-2"/>
    </source>
</evidence>
<comment type="catalytic activity">
    <reaction evidence="6 7">
        <text>UDP-alpha-D-glucose + 2 NAD(+) + H2O = UDP-alpha-D-glucuronate + 2 NADH + 3 H(+)</text>
        <dbReference type="Rhea" id="RHEA:23596"/>
        <dbReference type="ChEBI" id="CHEBI:15377"/>
        <dbReference type="ChEBI" id="CHEBI:15378"/>
        <dbReference type="ChEBI" id="CHEBI:57540"/>
        <dbReference type="ChEBI" id="CHEBI:57945"/>
        <dbReference type="ChEBI" id="CHEBI:58052"/>
        <dbReference type="ChEBI" id="CHEBI:58885"/>
        <dbReference type="EC" id="1.1.1.22"/>
    </reaction>
</comment>
<dbReference type="GO" id="GO:0003979">
    <property type="term" value="F:UDP-glucose 6-dehydrogenase activity"/>
    <property type="evidence" value="ECO:0007669"/>
    <property type="project" value="UniProtKB-EC"/>
</dbReference>
<feature type="binding site" evidence="9">
    <location>
        <position position="318"/>
    </location>
    <ligand>
        <name>substrate</name>
    </ligand>
</feature>
<evidence type="ECO:0000256" key="8">
    <source>
        <dbReference type="PIRSR" id="PIRSR500134-1"/>
    </source>
</evidence>
<dbReference type="InterPro" id="IPR008927">
    <property type="entry name" value="6-PGluconate_DH-like_C_sf"/>
</dbReference>
<feature type="binding site" evidence="10">
    <location>
        <position position="119"/>
    </location>
    <ligand>
        <name>NAD(+)</name>
        <dbReference type="ChEBI" id="CHEBI:57540"/>
    </ligand>
</feature>
<comment type="similarity">
    <text evidence="2 7">Belongs to the UDP-glucose/GDP-mannose dehydrogenase family.</text>
</comment>
<evidence type="ECO:0000256" key="10">
    <source>
        <dbReference type="PIRSR" id="PIRSR500134-3"/>
    </source>
</evidence>
<dbReference type="SUPFAM" id="SSF48179">
    <property type="entry name" value="6-phosphogluconate dehydrogenase C-terminal domain-like"/>
    <property type="match status" value="1"/>
</dbReference>
<dbReference type="InterPro" id="IPR036291">
    <property type="entry name" value="NAD(P)-bd_dom_sf"/>
</dbReference>
<evidence type="ECO:0000313" key="12">
    <source>
        <dbReference type="EMBL" id="SHI74583.1"/>
    </source>
</evidence>
<feature type="binding site" evidence="10">
    <location>
        <position position="325"/>
    </location>
    <ligand>
        <name>NAD(+)</name>
        <dbReference type="ChEBI" id="CHEBI:57540"/>
    </ligand>
</feature>
<dbReference type="InterPro" id="IPR028357">
    <property type="entry name" value="UDPglc_DH_bac"/>
</dbReference>
<dbReference type="PANTHER" id="PTHR43750:SF3">
    <property type="entry name" value="UDP-GLUCOSE 6-DEHYDROGENASE TUAD"/>
    <property type="match status" value="1"/>
</dbReference>
<organism evidence="12 13">
    <name type="scientific">Thermoclostridium caenicola</name>
    <dbReference type="NCBI Taxonomy" id="659425"/>
    <lineage>
        <taxon>Bacteria</taxon>
        <taxon>Bacillati</taxon>
        <taxon>Bacillota</taxon>
        <taxon>Clostridia</taxon>
        <taxon>Eubacteriales</taxon>
        <taxon>Oscillospiraceae</taxon>
        <taxon>Thermoclostridium</taxon>
    </lineage>
</organism>
<dbReference type="GO" id="GO:0000271">
    <property type="term" value="P:polysaccharide biosynthetic process"/>
    <property type="evidence" value="ECO:0007669"/>
    <property type="project" value="InterPro"/>
</dbReference>
<keyword evidence="4 7" id="KW-0560">Oxidoreductase</keyword>
<dbReference type="Pfam" id="PF03720">
    <property type="entry name" value="UDPG_MGDP_dh_C"/>
    <property type="match status" value="1"/>
</dbReference>
<feature type="active site" description="Nucleophile" evidence="8">
    <location>
        <position position="258"/>
    </location>
</feature>
<gene>
    <name evidence="12" type="ORF">SAMN05444373_100836</name>
</gene>
<feature type="binding site" evidence="10">
    <location>
        <position position="30"/>
    </location>
    <ligand>
        <name>NAD(+)</name>
        <dbReference type="ChEBI" id="CHEBI:57540"/>
    </ligand>
</feature>
<evidence type="ECO:0000256" key="7">
    <source>
        <dbReference type="PIRNR" id="PIRNR000124"/>
    </source>
</evidence>
<dbReference type="Gene3D" id="3.40.50.720">
    <property type="entry name" value="NAD(P)-binding Rossmann-like Domain"/>
    <property type="match status" value="2"/>
</dbReference>
<evidence type="ECO:0000256" key="6">
    <source>
        <dbReference type="ARBA" id="ARBA00047473"/>
    </source>
</evidence>
<feature type="binding site" evidence="10">
    <location>
        <position position="35"/>
    </location>
    <ligand>
        <name>NAD(+)</name>
        <dbReference type="ChEBI" id="CHEBI:57540"/>
    </ligand>
</feature>
<feature type="binding site" evidence="9">
    <location>
        <begin position="247"/>
        <end position="251"/>
    </location>
    <ligand>
        <name>substrate</name>
    </ligand>
</feature>
<dbReference type="GO" id="GO:0006065">
    <property type="term" value="P:UDP-glucuronate biosynthetic process"/>
    <property type="evidence" value="ECO:0007669"/>
    <property type="project" value="UniProtKB-UniPathway"/>
</dbReference>
<dbReference type="InterPro" id="IPR014026">
    <property type="entry name" value="UDP-Glc/GDP-Man_DH_dimer"/>
</dbReference>
<dbReference type="PIRSF" id="PIRSF000124">
    <property type="entry name" value="UDPglc_GDPman_dh"/>
    <property type="match status" value="1"/>
</dbReference>
<proteinExistence type="inferred from homology"/>
<dbReference type="Pfam" id="PF03721">
    <property type="entry name" value="UDPG_MGDP_dh_N"/>
    <property type="match status" value="1"/>
</dbReference>
<keyword evidence="5 7" id="KW-0520">NAD</keyword>
<dbReference type="InterPro" id="IPR001732">
    <property type="entry name" value="UDP-Glc/GDP-Man_DH_N"/>
</dbReference>
<dbReference type="PANTHER" id="PTHR43750">
    <property type="entry name" value="UDP-GLUCOSE 6-DEHYDROGENASE TUAD"/>
    <property type="match status" value="1"/>
</dbReference>
<keyword evidence="13" id="KW-1185">Reference proteome</keyword>
<feature type="binding site" evidence="9">
    <location>
        <position position="202"/>
    </location>
    <ligand>
        <name>substrate</name>
    </ligand>
</feature>
<dbReference type="SMART" id="SM00984">
    <property type="entry name" value="UDPG_MGDP_dh_C"/>
    <property type="match status" value="1"/>
</dbReference>
<evidence type="ECO:0000256" key="5">
    <source>
        <dbReference type="ARBA" id="ARBA00023027"/>
    </source>
</evidence>
<dbReference type="Pfam" id="PF00984">
    <property type="entry name" value="UDPG_MGDP_dh"/>
    <property type="match status" value="1"/>
</dbReference>
<feature type="binding site" evidence="10">
    <location>
        <position position="261"/>
    </location>
    <ligand>
        <name>NAD(+)</name>
        <dbReference type="ChEBI" id="CHEBI:57540"/>
    </ligand>
</feature>
<dbReference type="InterPro" id="IPR036220">
    <property type="entry name" value="UDP-Glc/GDP-Man_DH_C_sf"/>
</dbReference>
<reference evidence="12 13" key="1">
    <citation type="submission" date="2016-11" db="EMBL/GenBank/DDBJ databases">
        <authorList>
            <person name="Varghese N."/>
            <person name="Submissions S."/>
        </authorList>
    </citation>
    <scope>NUCLEOTIDE SEQUENCE [LARGE SCALE GENOMIC DNA]</scope>
    <source>
        <strain evidence="12 13">DSM 19027</strain>
    </source>
</reference>
<dbReference type="PIRSF" id="PIRSF500134">
    <property type="entry name" value="UDPglc_DH_bac"/>
    <property type="match status" value="1"/>
</dbReference>
<evidence type="ECO:0000313" key="13">
    <source>
        <dbReference type="Proteomes" id="UP000324781"/>
    </source>
</evidence>
<protein>
    <recommendedName>
        <fullName evidence="3 7">UDP-glucose 6-dehydrogenase</fullName>
        <ecNumber evidence="3 7">1.1.1.22</ecNumber>
    </recommendedName>
</protein>
<evidence type="ECO:0000256" key="4">
    <source>
        <dbReference type="ARBA" id="ARBA00023002"/>
    </source>
</evidence>